<evidence type="ECO:0008006" key="5">
    <source>
        <dbReference type="Google" id="ProtNLM"/>
    </source>
</evidence>
<evidence type="ECO:0000313" key="3">
    <source>
        <dbReference type="EMBL" id="KRL47125.1"/>
    </source>
</evidence>
<sequence length="123" mass="14151">MLQHRAFLVLPEDHVSELILTANFTALSFDNTIDPAYFTWWFNCSHEAQSQLQGRGQLGRRVVVRDLKELKITLPDLTTQTDIAQIYQDGVTSASLYRKLADTVEEKSLQFIQQRIVKESTHD</sequence>
<protein>
    <recommendedName>
        <fullName evidence="5">Type I restriction modification DNA specificity domain-containing protein</fullName>
    </recommendedName>
</protein>
<accession>A0A0R1QY91</accession>
<dbReference type="Proteomes" id="UP000051790">
    <property type="component" value="Unassembled WGS sequence"/>
</dbReference>
<dbReference type="SUPFAM" id="SSF116734">
    <property type="entry name" value="DNA methylase specificity domain"/>
    <property type="match status" value="1"/>
</dbReference>
<dbReference type="EMBL" id="AZEU01000103">
    <property type="protein sequence ID" value="KRL47125.1"/>
    <property type="molecule type" value="Genomic_DNA"/>
</dbReference>
<dbReference type="InterPro" id="IPR044946">
    <property type="entry name" value="Restrct_endonuc_typeI_TRD_sf"/>
</dbReference>
<proteinExistence type="predicted"/>
<reference evidence="3 4" key="1">
    <citation type="journal article" date="2015" name="Genome Announc.">
        <title>Expanding the biotechnology potential of lactobacilli through comparative genomics of 213 strains and associated genera.</title>
        <authorList>
            <person name="Sun Z."/>
            <person name="Harris H.M."/>
            <person name="McCann A."/>
            <person name="Guo C."/>
            <person name="Argimon S."/>
            <person name="Zhang W."/>
            <person name="Yang X."/>
            <person name="Jeffery I.B."/>
            <person name="Cooney J.C."/>
            <person name="Kagawa T.F."/>
            <person name="Liu W."/>
            <person name="Song Y."/>
            <person name="Salvetti E."/>
            <person name="Wrobel A."/>
            <person name="Rasinkangas P."/>
            <person name="Parkhill J."/>
            <person name="Rea M.C."/>
            <person name="O'Sullivan O."/>
            <person name="Ritari J."/>
            <person name="Douillard F.P."/>
            <person name="Paul Ross R."/>
            <person name="Yang R."/>
            <person name="Briner A.E."/>
            <person name="Felis G.E."/>
            <person name="de Vos W.M."/>
            <person name="Barrangou R."/>
            <person name="Klaenhammer T.R."/>
            <person name="Caufield P.W."/>
            <person name="Cui Y."/>
            <person name="Zhang H."/>
            <person name="O'Toole P.W."/>
        </authorList>
    </citation>
    <scope>NUCLEOTIDE SEQUENCE [LARGE SCALE GENOMIC DNA]</scope>
    <source>
        <strain evidence="3 4">DSM 13343</strain>
    </source>
</reference>
<keyword evidence="2" id="KW-0238">DNA-binding</keyword>
<organism evidence="3 4">
    <name type="scientific">Lacticaseibacillus manihotivorans DSM 13343 = JCM 12514</name>
    <dbReference type="NCBI Taxonomy" id="1423769"/>
    <lineage>
        <taxon>Bacteria</taxon>
        <taxon>Bacillati</taxon>
        <taxon>Bacillota</taxon>
        <taxon>Bacilli</taxon>
        <taxon>Lactobacillales</taxon>
        <taxon>Lactobacillaceae</taxon>
        <taxon>Lacticaseibacillus</taxon>
    </lineage>
</organism>
<gene>
    <name evidence="3" type="ORF">FD01_GL000393</name>
</gene>
<dbReference type="PATRIC" id="fig|1423769.4.peg.421"/>
<dbReference type="Gene3D" id="3.90.220.20">
    <property type="entry name" value="DNA methylase specificity domains"/>
    <property type="match status" value="1"/>
</dbReference>
<dbReference type="AlphaFoldDB" id="A0A0R1QY91"/>
<evidence type="ECO:0000256" key="1">
    <source>
        <dbReference type="ARBA" id="ARBA00022747"/>
    </source>
</evidence>
<evidence type="ECO:0000313" key="4">
    <source>
        <dbReference type="Proteomes" id="UP000051790"/>
    </source>
</evidence>
<dbReference type="GO" id="GO:0009307">
    <property type="term" value="P:DNA restriction-modification system"/>
    <property type="evidence" value="ECO:0007669"/>
    <property type="project" value="UniProtKB-KW"/>
</dbReference>
<comment type="caution">
    <text evidence="3">The sequence shown here is derived from an EMBL/GenBank/DDBJ whole genome shotgun (WGS) entry which is preliminary data.</text>
</comment>
<dbReference type="GO" id="GO:0003677">
    <property type="term" value="F:DNA binding"/>
    <property type="evidence" value="ECO:0007669"/>
    <property type="project" value="UniProtKB-KW"/>
</dbReference>
<name>A0A0R1QY91_9LACO</name>
<keyword evidence="1" id="KW-0680">Restriction system</keyword>
<evidence type="ECO:0000256" key="2">
    <source>
        <dbReference type="ARBA" id="ARBA00023125"/>
    </source>
</evidence>
<keyword evidence="4" id="KW-1185">Reference proteome</keyword>